<protein>
    <submittedName>
        <fullName evidence="2">Uncharacterized protein</fullName>
    </submittedName>
</protein>
<dbReference type="OrthoDB" id="6162961at2759"/>
<feature type="non-terminal residue" evidence="2">
    <location>
        <position position="137"/>
    </location>
</feature>
<feature type="region of interest" description="Disordered" evidence="1">
    <location>
        <begin position="1"/>
        <end position="21"/>
    </location>
</feature>
<dbReference type="Proteomes" id="UP000271974">
    <property type="component" value="Unassembled WGS sequence"/>
</dbReference>
<keyword evidence="3" id="KW-1185">Reference proteome</keyword>
<feature type="region of interest" description="Disordered" evidence="1">
    <location>
        <begin position="63"/>
        <end position="104"/>
    </location>
</feature>
<proteinExistence type="predicted"/>
<accession>A0A3S0ZM60</accession>
<evidence type="ECO:0000313" key="2">
    <source>
        <dbReference type="EMBL" id="RUS78174.1"/>
    </source>
</evidence>
<name>A0A3S0ZM60_ELYCH</name>
<comment type="caution">
    <text evidence="2">The sequence shown here is derived from an EMBL/GenBank/DDBJ whole genome shotgun (WGS) entry which is preliminary data.</text>
</comment>
<gene>
    <name evidence="2" type="ORF">EGW08_014062</name>
</gene>
<evidence type="ECO:0000313" key="3">
    <source>
        <dbReference type="Proteomes" id="UP000271974"/>
    </source>
</evidence>
<sequence length="137" mass="15543">MSSGGAGALQFQINKNNATQGIFFNREKPKNDQRKFGYKTKNLRHPIRQPDYEEEIERMQKAADEEKRKFNKKNTDFIRKNRERYRPKENPGVPAPGSTHISPGTVTLTQDQLAALLKTLGKTSNSGGSDNPRRISI</sequence>
<feature type="compositionally biased region" description="Basic and acidic residues" evidence="1">
    <location>
        <begin position="63"/>
        <end position="89"/>
    </location>
</feature>
<dbReference type="AlphaFoldDB" id="A0A3S0ZM60"/>
<feature type="compositionally biased region" description="Polar residues" evidence="1">
    <location>
        <begin position="11"/>
        <end position="21"/>
    </location>
</feature>
<evidence type="ECO:0000256" key="1">
    <source>
        <dbReference type="SAM" id="MobiDB-lite"/>
    </source>
</evidence>
<dbReference type="EMBL" id="RQTK01000527">
    <property type="protein sequence ID" value="RUS78174.1"/>
    <property type="molecule type" value="Genomic_DNA"/>
</dbReference>
<reference evidence="2 3" key="1">
    <citation type="submission" date="2019-01" db="EMBL/GenBank/DDBJ databases">
        <title>A draft genome assembly of the solar-powered sea slug Elysia chlorotica.</title>
        <authorList>
            <person name="Cai H."/>
            <person name="Li Q."/>
            <person name="Fang X."/>
            <person name="Li J."/>
            <person name="Curtis N.E."/>
            <person name="Altenburger A."/>
            <person name="Shibata T."/>
            <person name="Feng M."/>
            <person name="Maeda T."/>
            <person name="Schwartz J.A."/>
            <person name="Shigenobu S."/>
            <person name="Lundholm N."/>
            <person name="Nishiyama T."/>
            <person name="Yang H."/>
            <person name="Hasebe M."/>
            <person name="Li S."/>
            <person name="Pierce S.K."/>
            <person name="Wang J."/>
        </authorList>
    </citation>
    <scope>NUCLEOTIDE SEQUENCE [LARGE SCALE GENOMIC DNA]</scope>
    <source>
        <strain evidence="2">EC2010</strain>
        <tissue evidence="2">Whole organism of an adult</tissue>
    </source>
</reference>
<organism evidence="2 3">
    <name type="scientific">Elysia chlorotica</name>
    <name type="common">Eastern emerald elysia</name>
    <name type="synonym">Sea slug</name>
    <dbReference type="NCBI Taxonomy" id="188477"/>
    <lineage>
        <taxon>Eukaryota</taxon>
        <taxon>Metazoa</taxon>
        <taxon>Spiralia</taxon>
        <taxon>Lophotrochozoa</taxon>
        <taxon>Mollusca</taxon>
        <taxon>Gastropoda</taxon>
        <taxon>Heterobranchia</taxon>
        <taxon>Euthyneura</taxon>
        <taxon>Panpulmonata</taxon>
        <taxon>Sacoglossa</taxon>
        <taxon>Placobranchoidea</taxon>
        <taxon>Plakobranchidae</taxon>
        <taxon>Elysia</taxon>
    </lineage>
</organism>